<comment type="caution">
    <text evidence="2">The sequence shown here is derived from an EMBL/GenBank/DDBJ whole genome shotgun (WGS) entry which is preliminary data.</text>
</comment>
<evidence type="ECO:0008006" key="4">
    <source>
        <dbReference type="Google" id="ProtNLM"/>
    </source>
</evidence>
<proteinExistence type="predicted"/>
<evidence type="ECO:0000256" key="1">
    <source>
        <dbReference type="SAM" id="SignalP"/>
    </source>
</evidence>
<sequence length="192" mass="18907">MNTRNACFAGLAAAVTLLAGCAAQYRNTSACEEAMRSRLAETTLGDLKVTHSATTYRGARVVVEGQLENGAASAAVVASAPSASAASAASAAASTTAQGANEAPTVTAPMVQAAALPGTISVPTAPVAQGGTPEGKPTTPVAALVAKLGIKKAVGTPAAAECTFNESGLATFRWLAPPKLAKTTPDPNASND</sequence>
<feature type="chain" id="PRO_5046356282" description="Lipoprotein" evidence="1">
    <location>
        <begin position="20"/>
        <end position="192"/>
    </location>
</feature>
<dbReference type="PROSITE" id="PS51257">
    <property type="entry name" value="PROKAR_LIPOPROTEIN"/>
    <property type="match status" value="1"/>
</dbReference>
<gene>
    <name evidence="2" type="ORF">VSR33_10935</name>
</gene>
<dbReference type="RefSeq" id="WP_368682873.1">
    <property type="nucleotide sequence ID" value="NZ_JAYMRW010000004.1"/>
</dbReference>
<reference evidence="2 3" key="1">
    <citation type="submission" date="2024-01" db="EMBL/GenBank/DDBJ databases">
        <title>The diversity of rhizobia nodulating Mimosa spp. in eleven states of Brazil covering several biomes is determined by host plant, location, and edaphic factors.</title>
        <authorList>
            <person name="Rouws L."/>
            <person name="Barauna A."/>
            <person name="Beukes C."/>
            <person name="De Faria S.M."/>
            <person name="Gross E."/>
            <person name="Dos Reis Junior F.B."/>
            <person name="Simon M."/>
            <person name="Maluk M."/>
            <person name="Odee D.W."/>
            <person name="Kenicer G."/>
            <person name="Young J.P.W."/>
            <person name="Reis V.M."/>
            <person name="Zilli J."/>
            <person name="James E.K."/>
        </authorList>
    </citation>
    <scope>NUCLEOTIDE SEQUENCE [LARGE SCALE GENOMIC DNA]</scope>
    <source>
        <strain evidence="2 3">JPY164</strain>
    </source>
</reference>
<accession>A0ABU9S9E5</accession>
<keyword evidence="3" id="KW-1185">Reference proteome</keyword>
<dbReference type="EMBL" id="JAYMRW010000004">
    <property type="protein sequence ID" value="MEM5448003.1"/>
    <property type="molecule type" value="Genomic_DNA"/>
</dbReference>
<keyword evidence="1" id="KW-0732">Signal</keyword>
<dbReference type="Proteomes" id="UP001390669">
    <property type="component" value="Unassembled WGS sequence"/>
</dbReference>
<evidence type="ECO:0000313" key="2">
    <source>
        <dbReference type="EMBL" id="MEM5448003.1"/>
    </source>
</evidence>
<evidence type="ECO:0000313" key="3">
    <source>
        <dbReference type="Proteomes" id="UP001390669"/>
    </source>
</evidence>
<protein>
    <recommendedName>
        <fullName evidence="4">Lipoprotein</fullName>
    </recommendedName>
</protein>
<organism evidence="2 3">
    <name type="scientific">Paraburkholderia guartelaensis</name>
    <dbReference type="NCBI Taxonomy" id="2546446"/>
    <lineage>
        <taxon>Bacteria</taxon>
        <taxon>Pseudomonadati</taxon>
        <taxon>Pseudomonadota</taxon>
        <taxon>Betaproteobacteria</taxon>
        <taxon>Burkholderiales</taxon>
        <taxon>Burkholderiaceae</taxon>
        <taxon>Paraburkholderia</taxon>
    </lineage>
</organism>
<feature type="signal peptide" evidence="1">
    <location>
        <begin position="1"/>
        <end position="19"/>
    </location>
</feature>
<name>A0ABU9S9E5_9BURK</name>